<dbReference type="Proteomes" id="UP000284472">
    <property type="component" value="Unassembled WGS sequence"/>
</dbReference>
<dbReference type="SUPFAM" id="SSF52172">
    <property type="entry name" value="CheY-like"/>
    <property type="match status" value="1"/>
</dbReference>
<dbReference type="EMBL" id="QRIA01000004">
    <property type="protein sequence ID" value="RHG21151.1"/>
    <property type="molecule type" value="Genomic_DNA"/>
</dbReference>
<dbReference type="Proteomes" id="UP000285697">
    <property type="component" value="Unassembled WGS sequence"/>
</dbReference>
<evidence type="ECO:0000256" key="1">
    <source>
        <dbReference type="ARBA" id="ARBA00018672"/>
    </source>
</evidence>
<organism evidence="12 33">
    <name type="scientific">Mediterraneibacter gnavus</name>
    <name type="common">Ruminococcus gnavus</name>
    <dbReference type="NCBI Taxonomy" id="33038"/>
    <lineage>
        <taxon>Bacteria</taxon>
        <taxon>Bacillati</taxon>
        <taxon>Bacillota</taxon>
        <taxon>Clostridia</taxon>
        <taxon>Lachnospirales</taxon>
        <taxon>Lachnospiraceae</taxon>
        <taxon>Mediterraneibacter</taxon>
    </lineage>
</organism>
<dbReference type="GO" id="GO:0006355">
    <property type="term" value="P:regulation of DNA-templated transcription"/>
    <property type="evidence" value="ECO:0007669"/>
    <property type="project" value="InterPro"/>
</dbReference>
<dbReference type="Proteomes" id="UP001148455">
    <property type="component" value="Unassembled WGS sequence"/>
</dbReference>
<dbReference type="EMBL" id="NIHW01000036">
    <property type="protein sequence ID" value="PLT84189.1"/>
    <property type="molecule type" value="Genomic_DNA"/>
</dbReference>
<evidence type="ECO:0000259" key="8">
    <source>
        <dbReference type="PROSITE" id="PS50110"/>
    </source>
</evidence>
<dbReference type="Proteomes" id="UP000283992">
    <property type="component" value="Unassembled WGS sequence"/>
</dbReference>
<dbReference type="EMBL" id="JAAIRY010000010">
    <property type="protein sequence ID" value="NSI65183.1"/>
    <property type="molecule type" value="Genomic_DNA"/>
</dbReference>
<dbReference type="EMBL" id="QSIR01000014">
    <property type="protein sequence ID" value="RHD05560.1"/>
    <property type="molecule type" value="Genomic_DNA"/>
</dbReference>
<proteinExistence type="predicted"/>
<dbReference type="Proteomes" id="UP001296581">
    <property type="component" value="Unassembled WGS sequence"/>
</dbReference>
<dbReference type="Pfam" id="PF00072">
    <property type="entry name" value="Response_reg"/>
    <property type="match status" value="1"/>
</dbReference>
<dbReference type="AlphaFoldDB" id="A0A2N5NNV0"/>
<evidence type="ECO:0000313" key="24">
    <source>
        <dbReference type="EMBL" id="RHJ07752.1"/>
    </source>
</evidence>
<sequence>MQKIMIVEDDEFLREELENIYHKAGYEVCCVTDFPETGAVCEAEHPDLLVLDLGLPGISGFALCKEIRKKGSLPILVLTSRDKMQDELKALELGADEYLTKPCHKDRLLARTENLLKRAMGNAHLLDGDDFLFDTRTYTVCQGKDACHIPENQGKILKILLEYAGTEVKKECISKVLWGTTEYIDENALQVNVTRLKKTLKALGLENRIETIRGRGYRWKREQ</sequence>
<evidence type="ECO:0000313" key="17">
    <source>
        <dbReference type="EMBL" id="PLT56911.1"/>
    </source>
</evidence>
<dbReference type="Proteomes" id="UP001296643">
    <property type="component" value="Unassembled WGS sequence"/>
</dbReference>
<evidence type="ECO:0000313" key="26">
    <source>
        <dbReference type="Proteomes" id="UP000234849"/>
    </source>
</evidence>
<dbReference type="GO" id="GO:0000156">
    <property type="term" value="F:phosphorelay response regulator activity"/>
    <property type="evidence" value="ECO:0007669"/>
    <property type="project" value="TreeGrafter"/>
</dbReference>
<dbReference type="InterPro" id="IPR001867">
    <property type="entry name" value="OmpR/PhoB-type_DNA-bd"/>
</dbReference>
<dbReference type="STRING" id="33038.GCA_900067245_01675"/>
<feature type="domain" description="Response regulatory" evidence="8">
    <location>
        <begin position="3"/>
        <end position="116"/>
    </location>
</feature>
<dbReference type="Proteomes" id="UP000283981">
    <property type="component" value="Unassembled WGS sequence"/>
</dbReference>
<dbReference type="EMBL" id="JAJBNC010000008">
    <property type="protein sequence ID" value="MCB5493332.1"/>
    <property type="molecule type" value="Genomic_DNA"/>
</dbReference>
<dbReference type="PANTHER" id="PTHR48111:SF43">
    <property type="entry name" value="STAGE 0 SPORULATION PROTEIN A HOMOLOG"/>
    <property type="match status" value="1"/>
</dbReference>
<dbReference type="Proteomes" id="UP001149331">
    <property type="component" value="Unassembled WGS sequence"/>
</dbReference>
<evidence type="ECO:0000313" key="30">
    <source>
        <dbReference type="Proteomes" id="UP000284472"/>
    </source>
</evidence>
<evidence type="ECO:0000313" key="27">
    <source>
        <dbReference type="Proteomes" id="UP000283834"/>
    </source>
</evidence>
<dbReference type="PROSITE" id="PS50110">
    <property type="entry name" value="RESPONSE_REGULATORY"/>
    <property type="match status" value="1"/>
</dbReference>
<evidence type="ECO:0000256" key="5">
    <source>
        <dbReference type="ARBA" id="ARBA00024867"/>
    </source>
</evidence>
<keyword evidence="2" id="KW-0805">Transcription regulation</keyword>
<dbReference type="InterPro" id="IPR016032">
    <property type="entry name" value="Sig_transdc_resp-reg_C-effctor"/>
</dbReference>
<evidence type="ECO:0000313" key="18">
    <source>
        <dbReference type="EMBL" id="PLT84189.1"/>
    </source>
</evidence>
<evidence type="ECO:0000313" key="22">
    <source>
        <dbReference type="EMBL" id="RHG21151.1"/>
    </source>
</evidence>
<reference evidence="14" key="4">
    <citation type="submission" date="2020-02" db="EMBL/GenBank/DDBJ databases">
        <authorList>
            <person name="Littmann E."/>
            <person name="Sorbara M."/>
        </authorList>
    </citation>
    <scope>NUCLEOTIDE SEQUENCE</scope>
    <source>
        <strain evidence="16">MSK.11.9</strain>
        <strain evidence="15">MSK.15.32</strain>
        <strain evidence="14">MSK.22.53</strain>
    </source>
</reference>
<dbReference type="PANTHER" id="PTHR48111">
    <property type="entry name" value="REGULATOR OF RPOS"/>
    <property type="match status" value="1"/>
</dbReference>
<dbReference type="EMBL" id="NIHM01000004">
    <property type="protein sequence ID" value="PLT56911.1"/>
    <property type="molecule type" value="Genomic_DNA"/>
</dbReference>
<evidence type="ECO:0000256" key="3">
    <source>
        <dbReference type="ARBA" id="ARBA00023125"/>
    </source>
</evidence>
<dbReference type="InterPro" id="IPR039420">
    <property type="entry name" value="WalR-like"/>
</dbReference>
<dbReference type="EMBL" id="QRTJ01000012">
    <property type="protein sequence ID" value="RGQ68051.1"/>
    <property type="molecule type" value="Genomic_DNA"/>
</dbReference>
<dbReference type="SMART" id="SM00862">
    <property type="entry name" value="Trans_reg_C"/>
    <property type="match status" value="1"/>
</dbReference>
<evidence type="ECO:0000313" key="29">
    <source>
        <dbReference type="Proteomes" id="UP000283992"/>
    </source>
</evidence>
<dbReference type="Proteomes" id="UP001297422">
    <property type="component" value="Unassembled WGS sequence"/>
</dbReference>
<evidence type="ECO:0000313" key="21">
    <source>
        <dbReference type="EMBL" id="RHD05560.1"/>
    </source>
</evidence>
<dbReference type="EMBL" id="JAAIRV010000017">
    <property type="protein sequence ID" value="NSI58693.1"/>
    <property type="molecule type" value="Genomic_DNA"/>
</dbReference>
<dbReference type="EMBL" id="JAAIRM010000010">
    <property type="protein sequence ID" value="NSI19189.1"/>
    <property type="molecule type" value="Genomic_DNA"/>
</dbReference>
<dbReference type="PROSITE" id="PS51755">
    <property type="entry name" value="OMPR_PHOB"/>
    <property type="match status" value="1"/>
</dbReference>
<evidence type="ECO:0000313" key="33">
    <source>
        <dbReference type="Proteomes" id="UP001211731"/>
    </source>
</evidence>
<keyword evidence="4" id="KW-0804">Transcription</keyword>
<dbReference type="GeneID" id="57434094"/>
<reference evidence="11" key="7">
    <citation type="submission" date="2022-12" db="EMBL/GenBank/DDBJ databases">
        <title>Genome of R. gnavus strain RSHDN_123.</title>
        <authorList>
            <person name="Abdugheni R."/>
        </authorList>
    </citation>
    <scope>NUCLEOTIDE SEQUENCE</scope>
    <source>
        <strain evidence="11">RSHDN_123</strain>
    </source>
</reference>
<name>A0A2N5NNV0_MEDGN</name>
<evidence type="ECO:0000313" key="20">
    <source>
        <dbReference type="EMBL" id="RGT40154.1"/>
    </source>
</evidence>
<evidence type="ECO:0000313" key="25">
    <source>
        <dbReference type="Proteomes" id="UP000234840"/>
    </source>
</evidence>
<dbReference type="Proteomes" id="UP000286137">
    <property type="component" value="Unassembled WGS sequence"/>
</dbReference>
<dbReference type="Pfam" id="PF00486">
    <property type="entry name" value="Trans_reg_C"/>
    <property type="match status" value="1"/>
</dbReference>
<keyword evidence="3 7" id="KW-0238">DNA-binding</keyword>
<evidence type="ECO:0000256" key="2">
    <source>
        <dbReference type="ARBA" id="ARBA00023015"/>
    </source>
</evidence>
<dbReference type="EMBL" id="QRLN01000029">
    <property type="protein sequence ID" value="RHJ07752.1"/>
    <property type="molecule type" value="Genomic_DNA"/>
</dbReference>
<dbReference type="EMBL" id="JAPZED010000002">
    <property type="protein sequence ID" value="MCZ7693060.1"/>
    <property type="molecule type" value="Genomic_DNA"/>
</dbReference>
<dbReference type="Proteomes" id="UP000234840">
    <property type="component" value="Unassembled WGS sequence"/>
</dbReference>
<dbReference type="RefSeq" id="WP_004844008.1">
    <property type="nucleotide sequence ID" value="NZ_AP031446.1"/>
</dbReference>
<evidence type="ECO:0000313" key="11">
    <source>
        <dbReference type="EMBL" id="MCZ7693060.1"/>
    </source>
</evidence>
<dbReference type="EMBL" id="QRIS01000015">
    <property type="protein sequence ID" value="RHG83663.1"/>
    <property type="molecule type" value="Genomic_DNA"/>
</dbReference>
<dbReference type="InterPro" id="IPR001789">
    <property type="entry name" value="Sig_transdc_resp-reg_receiver"/>
</dbReference>
<evidence type="ECO:0000256" key="6">
    <source>
        <dbReference type="PROSITE-ProRule" id="PRU00169"/>
    </source>
</evidence>
<evidence type="ECO:0000313" key="23">
    <source>
        <dbReference type="EMBL" id="RHG83663.1"/>
    </source>
</evidence>
<evidence type="ECO:0000313" key="28">
    <source>
        <dbReference type="Proteomes" id="UP000283981"/>
    </source>
</evidence>
<reference evidence="25 26" key="1">
    <citation type="journal article" date="2017" name="Genome Med.">
        <title>A novel Ruminococcus gnavus clade enriched in inflammatory bowel disease patients.</title>
        <authorList>
            <person name="Hall A.B."/>
            <person name="Yassour M."/>
            <person name="Sauk J."/>
            <person name="Garner A."/>
            <person name="Jiang X."/>
            <person name="Arthur T."/>
            <person name="Lagoudas G.K."/>
            <person name="Vatanen T."/>
            <person name="Fornelos N."/>
            <person name="Wilson R."/>
            <person name="Bertha M."/>
            <person name="Cohen M."/>
            <person name="Garber J."/>
            <person name="Khalili H."/>
            <person name="Gevers D."/>
            <person name="Ananthakrishnan A.N."/>
            <person name="Kugathasan S."/>
            <person name="Lander E.S."/>
            <person name="Blainey P."/>
            <person name="Vlamakis H."/>
            <person name="Xavier R.J."/>
            <person name="Huttenhower C."/>
        </authorList>
    </citation>
    <scope>NUCLEOTIDE SEQUENCE [LARGE SCALE GENOMIC DNA]</scope>
    <source>
        <strain evidence="17 26">RJX1118</strain>
        <strain evidence="18 25">RJX1128</strain>
    </source>
</reference>
<keyword evidence="6" id="KW-0597">Phosphoprotein</keyword>
<comment type="function">
    <text evidence="5">May play the central regulatory role in sporulation. It may be an element of the effector pathway responsible for the activation of sporulation genes in response to nutritional stress. Spo0A may act in concert with spo0H (a sigma factor) to control the expression of some genes that are critical to the sporulation process.</text>
</comment>
<reference evidence="14" key="3">
    <citation type="journal article" date="2020" name="Cell Host Microbe">
        <title>Functional and Genomic Variation between Human-Derived Isolates of Lachnospiraceae Reveals Inter- and Intra-Species Diversity.</title>
        <authorList>
            <person name="Sorbara M.T."/>
            <person name="Littmann E.R."/>
            <person name="Fontana E."/>
            <person name="Moody T.U."/>
            <person name="Kohout C.E."/>
            <person name="Gjonbalaj M."/>
            <person name="Eaton V."/>
            <person name="Seok R."/>
            <person name="Leiner I.M."/>
            <person name="Pamer E.G."/>
        </authorList>
    </citation>
    <scope>NUCLEOTIDE SEQUENCE</scope>
    <source>
        <strain evidence="16">MSK.11.9</strain>
        <strain evidence="15">MSK.15.32</strain>
        <strain evidence="14">MSK.22.53</strain>
    </source>
</reference>
<evidence type="ECO:0000313" key="19">
    <source>
        <dbReference type="EMBL" id="RGQ68051.1"/>
    </source>
</evidence>
<evidence type="ECO:0000313" key="14">
    <source>
        <dbReference type="EMBL" id="NSI19189.1"/>
    </source>
</evidence>
<dbReference type="Proteomes" id="UP000234849">
    <property type="component" value="Unassembled WGS sequence"/>
</dbReference>
<reference evidence="12" key="8">
    <citation type="submission" date="2023-01" db="EMBL/GenBank/DDBJ databases">
        <title>Human gut microbiome strain richness.</title>
        <authorList>
            <person name="Chen-Liaw A."/>
        </authorList>
    </citation>
    <scope>NUCLEOTIDE SEQUENCE</scope>
    <source>
        <strain evidence="12">1001217st1_A9_1001217B_191108</strain>
    </source>
</reference>
<gene>
    <name evidence="17" type="ORF">CDL18_04425</name>
    <name evidence="18" type="ORF">CDL20_12590</name>
    <name evidence="24" type="ORF">DW142_14685</name>
    <name evidence="23" type="ORF">DW243_09820</name>
    <name evidence="22" type="ORF">DW270_04880</name>
    <name evidence="21" type="ORF">DW812_10435</name>
    <name evidence="20" type="ORF">DWX36_06270</name>
    <name evidence="19" type="ORF">DWY88_07970</name>
    <name evidence="14" type="ORF">G4958_07495</name>
    <name evidence="16" type="ORF">G4981_07840</name>
    <name evidence="15" type="ORF">G4993_09790</name>
    <name evidence="10" type="ORF">LIQ10_06205</name>
    <name evidence="13" type="ORF">O4N78_11795</name>
    <name evidence="11" type="ORF">O8D18_03235</name>
    <name evidence="12" type="ORF">PNU63_12035</name>
</gene>
<dbReference type="Gene3D" id="1.10.10.10">
    <property type="entry name" value="Winged helix-like DNA-binding domain superfamily/Winged helix DNA-binding domain"/>
    <property type="match status" value="1"/>
</dbReference>
<feature type="DNA-binding region" description="OmpR/PhoB-type" evidence="7">
    <location>
        <begin position="123"/>
        <end position="221"/>
    </location>
</feature>
<dbReference type="InterPro" id="IPR036388">
    <property type="entry name" value="WH-like_DNA-bd_sf"/>
</dbReference>
<evidence type="ECO:0000313" key="32">
    <source>
        <dbReference type="Proteomes" id="UP000286137"/>
    </source>
</evidence>
<dbReference type="CDD" id="cd00383">
    <property type="entry name" value="trans_reg_C"/>
    <property type="match status" value="1"/>
</dbReference>
<dbReference type="GO" id="GO:0005829">
    <property type="term" value="C:cytosol"/>
    <property type="evidence" value="ECO:0007669"/>
    <property type="project" value="TreeGrafter"/>
</dbReference>
<evidence type="ECO:0000256" key="4">
    <source>
        <dbReference type="ARBA" id="ARBA00023163"/>
    </source>
</evidence>
<dbReference type="EMBL" id="JAPZEG010000014">
    <property type="protein sequence ID" value="MDE1204233.1"/>
    <property type="molecule type" value="Genomic_DNA"/>
</dbReference>
<evidence type="ECO:0000313" key="13">
    <source>
        <dbReference type="EMBL" id="MDE1204233.1"/>
    </source>
</evidence>
<evidence type="ECO:0000313" key="16">
    <source>
        <dbReference type="EMBL" id="NSI65183.1"/>
    </source>
</evidence>
<accession>A0A2N5NNV0</accession>
<reference evidence="27 28" key="2">
    <citation type="submission" date="2018-08" db="EMBL/GenBank/DDBJ databases">
        <title>A genome reference for cultivated species of the human gut microbiota.</title>
        <authorList>
            <person name="Zou Y."/>
            <person name="Xue W."/>
            <person name="Luo G."/>
        </authorList>
    </citation>
    <scope>NUCLEOTIDE SEQUENCE [LARGE SCALE GENOMIC DNA]</scope>
    <source>
        <strain evidence="20 27">AF19-16AC</strain>
        <strain evidence="19 32">AF27-4BH</strain>
        <strain evidence="24 29">AM12-54</strain>
        <strain evidence="23 28">AM21-18</strain>
        <strain evidence="22 31">AM22-7AC</strain>
        <strain evidence="21 30">AM32-6</strain>
    </source>
</reference>
<dbReference type="SMART" id="SM00448">
    <property type="entry name" value="REC"/>
    <property type="match status" value="1"/>
</dbReference>
<dbReference type="Proteomes" id="UP001211731">
    <property type="component" value="Unassembled WGS sequence"/>
</dbReference>
<dbReference type="InterPro" id="IPR011006">
    <property type="entry name" value="CheY-like_superfamily"/>
</dbReference>
<comment type="caution">
    <text evidence="12">The sequence shown here is derived from an EMBL/GenBank/DDBJ whole genome shotgun (WGS) entry which is preliminary data.</text>
</comment>
<dbReference type="GO" id="GO:0032993">
    <property type="term" value="C:protein-DNA complex"/>
    <property type="evidence" value="ECO:0007669"/>
    <property type="project" value="TreeGrafter"/>
</dbReference>
<dbReference type="Proteomes" id="UP001296580">
    <property type="component" value="Unassembled WGS sequence"/>
</dbReference>
<feature type="domain" description="OmpR/PhoB-type" evidence="9">
    <location>
        <begin position="123"/>
        <end position="221"/>
    </location>
</feature>
<dbReference type="Proteomes" id="UP000283834">
    <property type="component" value="Unassembled WGS sequence"/>
</dbReference>
<dbReference type="SUPFAM" id="SSF46894">
    <property type="entry name" value="C-terminal effector domain of the bipartite response regulators"/>
    <property type="match status" value="1"/>
</dbReference>
<dbReference type="EMBL" id="QRWQ01000004">
    <property type="protein sequence ID" value="RGT40154.1"/>
    <property type="molecule type" value="Genomic_DNA"/>
</dbReference>
<reference evidence="10" key="5">
    <citation type="submission" date="2021-10" db="EMBL/GenBank/DDBJ databases">
        <title>Collection of gut derived symbiotic bacterial strains cultured from healthy donors.</title>
        <authorList>
            <person name="Lin H."/>
            <person name="Littmann E."/>
            <person name="Claire K."/>
            <person name="Pamer E."/>
        </authorList>
    </citation>
    <scope>NUCLEOTIDE SEQUENCE</scope>
    <source>
        <strain evidence="10">MSK.23.4</strain>
    </source>
</reference>
<protein>
    <recommendedName>
        <fullName evidence="1">Stage 0 sporulation protein A homolog</fullName>
    </recommendedName>
</protein>
<reference evidence="13" key="6">
    <citation type="submission" date="2022-12" db="EMBL/GenBank/DDBJ databases">
        <title>Genome of R. gnavus strain RSHDN_120.</title>
        <authorList>
            <person name="Abdugheni R."/>
        </authorList>
    </citation>
    <scope>NUCLEOTIDE SEQUENCE</scope>
    <source>
        <strain evidence="13">RSHDN_120</strain>
    </source>
</reference>
<evidence type="ECO:0000313" key="31">
    <source>
        <dbReference type="Proteomes" id="UP000285697"/>
    </source>
</evidence>
<evidence type="ECO:0000256" key="7">
    <source>
        <dbReference type="PROSITE-ProRule" id="PRU01091"/>
    </source>
</evidence>
<evidence type="ECO:0000313" key="15">
    <source>
        <dbReference type="EMBL" id="NSI58693.1"/>
    </source>
</evidence>
<dbReference type="GO" id="GO:0000976">
    <property type="term" value="F:transcription cis-regulatory region binding"/>
    <property type="evidence" value="ECO:0007669"/>
    <property type="project" value="TreeGrafter"/>
</dbReference>
<dbReference type="Gene3D" id="3.40.50.2300">
    <property type="match status" value="1"/>
</dbReference>
<dbReference type="EMBL" id="JAQMLR010000012">
    <property type="protein sequence ID" value="MDB8739488.1"/>
    <property type="molecule type" value="Genomic_DNA"/>
</dbReference>
<evidence type="ECO:0000259" key="9">
    <source>
        <dbReference type="PROSITE" id="PS51755"/>
    </source>
</evidence>
<feature type="modified residue" description="4-aspartylphosphate" evidence="6">
    <location>
        <position position="52"/>
    </location>
</feature>
<evidence type="ECO:0000313" key="12">
    <source>
        <dbReference type="EMBL" id="MDB8739488.1"/>
    </source>
</evidence>
<evidence type="ECO:0000313" key="10">
    <source>
        <dbReference type="EMBL" id="MCB5493332.1"/>
    </source>
</evidence>